<organism evidence="4 5">
    <name type="scientific">Pseudodesulfovibrio nedwellii</name>
    <dbReference type="NCBI Taxonomy" id="2973072"/>
    <lineage>
        <taxon>Bacteria</taxon>
        <taxon>Pseudomonadati</taxon>
        <taxon>Thermodesulfobacteriota</taxon>
        <taxon>Desulfovibrionia</taxon>
        <taxon>Desulfovibrionales</taxon>
        <taxon>Desulfovibrionaceae</taxon>
    </lineage>
</organism>
<dbReference type="RefSeq" id="WP_281761298.1">
    <property type="nucleotide sequence ID" value="NZ_AP026709.1"/>
</dbReference>
<keyword evidence="2" id="KW-0812">Transmembrane</keyword>
<accession>A0ABM8B4X5</accession>
<feature type="domain" description="BON" evidence="3">
    <location>
        <begin position="169"/>
        <end position="237"/>
    </location>
</feature>
<keyword evidence="2" id="KW-1133">Transmembrane helix</keyword>
<evidence type="ECO:0000313" key="4">
    <source>
        <dbReference type="EMBL" id="BDQ38806.1"/>
    </source>
</evidence>
<proteinExistence type="predicted"/>
<dbReference type="Pfam" id="PF04972">
    <property type="entry name" value="BON"/>
    <property type="match status" value="2"/>
</dbReference>
<feature type="transmembrane region" description="Helical" evidence="2">
    <location>
        <begin position="38"/>
        <end position="60"/>
    </location>
</feature>
<sequence length="294" mass="32481">MAFYSKGFPYGKILASLEAGGTSSYPREKAQRLIVKKAILILVIFLSPGCAAVPFGIGLIPGAPAYVSSLVGGSQSMYATAVDERTTEQQMMDAIIAGHAQAELYKSKEVRAGQITTYSYFGKLYLVGEYDSQEQLRYIYECADNVKGKRAIISCLYLRKDMEENEYFHEQAKYADLQTQLMADFEVTSTPIEVEIVHGDMILLGVIKGKEERDRIMSHALSVDGIDRVVSYLYHQENAGPEPHIMVAGLTPSPDKTIAPPPKKKPKSKRSRPVATKKQIVAPILVVSNPDRGR</sequence>
<dbReference type="InterPro" id="IPR051686">
    <property type="entry name" value="Lipoprotein_DolP"/>
</dbReference>
<keyword evidence="2" id="KW-0472">Membrane</keyword>
<dbReference type="EMBL" id="AP026709">
    <property type="protein sequence ID" value="BDQ38806.1"/>
    <property type="molecule type" value="Genomic_DNA"/>
</dbReference>
<keyword evidence="5" id="KW-1185">Reference proteome</keyword>
<evidence type="ECO:0000256" key="1">
    <source>
        <dbReference type="SAM" id="MobiDB-lite"/>
    </source>
</evidence>
<dbReference type="InterPro" id="IPR007055">
    <property type="entry name" value="BON_dom"/>
</dbReference>
<evidence type="ECO:0000256" key="2">
    <source>
        <dbReference type="SAM" id="Phobius"/>
    </source>
</evidence>
<evidence type="ECO:0000259" key="3">
    <source>
        <dbReference type="PROSITE" id="PS50914"/>
    </source>
</evidence>
<evidence type="ECO:0000313" key="5">
    <source>
        <dbReference type="Proteomes" id="UP001317742"/>
    </source>
</evidence>
<feature type="region of interest" description="Disordered" evidence="1">
    <location>
        <begin position="248"/>
        <end position="279"/>
    </location>
</feature>
<feature type="compositionally biased region" description="Basic residues" evidence="1">
    <location>
        <begin position="262"/>
        <end position="272"/>
    </location>
</feature>
<dbReference type="Proteomes" id="UP001317742">
    <property type="component" value="Chromosome"/>
</dbReference>
<name>A0ABM8B4X5_9BACT</name>
<dbReference type="PANTHER" id="PTHR34606:SF15">
    <property type="entry name" value="BON DOMAIN-CONTAINING PROTEIN"/>
    <property type="match status" value="1"/>
</dbReference>
<reference evidence="4 5" key="1">
    <citation type="submission" date="2022-08" db="EMBL/GenBank/DDBJ databases">
        <title>Genome Sequence of the sulphate-reducing bacterium, Pseudodesulfovibrio sp. SYK.</title>
        <authorList>
            <person name="Kondo R."/>
            <person name="Kataoka T."/>
        </authorList>
    </citation>
    <scope>NUCLEOTIDE SEQUENCE [LARGE SCALE GENOMIC DNA]</scope>
    <source>
        <strain evidence="4 5">SYK</strain>
    </source>
</reference>
<dbReference type="PANTHER" id="PTHR34606">
    <property type="entry name" value="BON DOMAIN-CONTAINING PROTEIN"/>
    <property type="match status" value="1"/>
</dbReference>
<protein>
    <recommendedName>
        <fullName evidence="3">BON domain-containing protein</fullName>
    </recommendedName>
</protein>
<gene>
    <name evidence="4" type="ORF">SYK_31660</name>
</gene>
<dbReference type="PROSITE" id="PS50914">
    <property type="entry name" value="BON"/>
    <property type="match status" value="1"/>
</dbReference>